<proteinExistence type="predicted"/>
<accession>A0AA88T1M2</accession>
<evidence type="ECO:0000313" key="3">
    <source>
        <dbReference type="Proteomes" id="UP001187415"/>
    </source>
</evidence>
<name>A0AA88T1M2_CHASR</name>
<evidence type="ECO:0000256" key="1">
    <source>
        <dbReference type="SAM" id="MobiDB-lite"/>
    </source>
</evidence>
<dbReference type="Proteomes" id="UP001187415">
    <property type="component" value="Unassembled WGS sequence"/>
</dbReference>
<dbReference type="AlphaFoldDB" id="A0AA88T1M2"/>
<evidence type="ECO:0000313" key="2">
    <source>
        <dbReference type="EMBL" id="KAK2857110.1"/>
    </source>
</evidence>
<keyword evidence="3" id="KW-1185">Reference proteome</keyword>
<comment type="caution">
    <text evidence="2">The sequence shown here is derived from an EMBL/GenBank/DDBJ whole genome shotgun (WGS) entry which is preliminary data.</text>
</comment>
<feature type="region of interest" description="Disordered" evidence="1">
    <location>
        <begin position="42"/>
        <end position="89"/>
    </location>
</feature>
<organism evidence="2 3">
    <name type="scientific">Channa striata</name>
    <name type="common">Snakehead murrel</name>
    <name type="synonym">Ophicephalus striatus</name>
    <dbReference type="NCBI Taxonomy" id="64152"/>
    <lineage>
        <taxon>Eukaryota</taxon>
        <taxon>Metazoa</taxon>
        <taxon>Chordata</taxon>
        <taxon>Craniata</taxon>
        <taxon>Vertebrata</taxon>
        <taxon>Euteleostomi</taxon>
        <taxon>Actinopterygii</taxon>
        <taxon>Neopterygii</taxon>
        <taxon>Teleostei</taxon>
        <taxon>Neoteleostei</taxon>
        <taxon>Acanthomorphata</taxon>
        <taxon>Anabantaria</taxon>
        <taxon>Anabantiformes</taxon>
        <taxon>Channoidei</taxon>
        <taxon>Channidae</taxon>
        <taxon>Channa</taxon>
    </lineage>
</organism>
<protein>
    <submittedName>
        <fullName evidence="2">Uncharacterized protein</fullName>
    </submittedName>
</protein>
<sequence length="89" mass="9660">MTLTESRNQLDSSEHERLRKLLSGSEWQFIITTSFACSPLLLPPVEPPSSSSSSSLMRVSDVTSVHRAKKHQSTLGPAPEGRCAALTGH</sequence>
<dbReference type="EMBL" id="JAUPFM010000003">
    <property type="protein sequence ID" value="KAK2857110.1"/>
    <property type="molecule type" value="Genomic_DNA"/>
</dbReference>
<gene>
    <name evidence="2" type="ORF">Q5P01_005845</name>
</gene>
<reference evidence="2" key="1">
    <citation type="submission" date="2023-07" db="EMBL/GenBank/DDBJ databases">
        <title>Chromosome-level Genome Assembly of Striped Snakehead (Channa striata).</title>
        <authorList>
            <person name="Liu H."/>
        </authorList>
    </citation>
    <scope>NUCLEOTIDE SEQUENCE</scope>
    <source>
        <strain evidence="2">Gz</strain>
        <tissue evidence="2">Muscle</tissue>
    </source>
</reference>